<evidence type="ECO:0000313" key="1">
    <source>
        <dbReference type="EMBL" id="OEL30626.1"/>
    </source>
</evidence>
<organism evidence="1 2">
    <name type="scientific">Dichanthelium oligosanthes</name>
    <dbReference type="NCBI Taxonomy" id="888268"/>
    <lineage>
        <taxon>Eukaryota</taxon>
        <taxon>Viridiplantae</taxon>
        <taxon>Streptophyta</taxon>
        <taxon>Embryophyta</taxon>
        <taxon>Tracheophyta</taxon>
        <taxon>Spermatophyta</taxon>
        <taxon>Magnoliopsida</taxon>
        <taxon>Liliopsida</taxon>
        <taxon>Poales</taxon>
        <taxon>Poaceae</taxon>
        <taxon>PACMAD clade</taxon>
        <taxon>Panicoideae</taxon>
        <taxon>Panicodae</taxon>
        <taxon>Paniceae</taxon>
        <taxon>Dichantheliinae</taxon>
        <taxon>Dichanthelium</taxon>
    </lineage>
</organism>
<evidence type="ECO:0000313" key="2">
    <source>
        <dbReference type="Proteomes" id="UP000095767"/>
    </source>
</evidence>
<dbReference type="EMBL" id="LWDX02025208">
    <property type="protein sequence ID" value="OEL30626.1"/>
    <property type="molecule type" value="Genomic_DNA"/>
</dbReference>
<dbReference type="AlphaFoldDB" id="A0A1E5VZR1"/>
<gene>
    <name evidence="1" type="ORF">BAE44_0008358</name>
</gene>
<proteinExistence type="predicted"/>
<accession>A0A1E5VZR1</accession>
<dbReference type="Proteomes" id="UP000095767">
    <property type="component" value="Unassembled WGS sequence"/>
</dbReference>
<keyword evidence="2" id="KW-1185">Reference proteome</keyword>
<comment type="caution">
    <text evidence="1">The sequence shown here is derived from an EMBL/GenBank/DDBJ whole genome shotgun (WGS) entry which is preliminary data.</text>
</comment>
<sequence length="50" mass="5564">LWLSGVRVVACHLNSKKVVDLGELHVPYLCDVVDTTFVYAPCLMGELFVI</sequence>
<name>A0A1E5VZR1_9POAL</name>
<feature type="non-terminal residue" evidence="1">
    <location>
        <position position="1"/>
    </location>
</feature>
<reference evidence="1 2" key="1">
    <citation type="submission" date="2016-09" db="EMBL/GenBank/DDBJ databases">
        <title>The draft genome of Dichanthelium oligosanthes: A C3 panicoid grass species.</title>
        <authorList>
            <person name="Studer A.J."/>
            <person name="Schnable J.C."/>
            <person name="Brutnell T.P."/>
        </authorList>
    </citation>
    <scope>NUCLEOTIDE SEQUENCE [LARGE SCALE GENOMIC DNA]</scope>
    <source>
        <strain evidence="2">cv. Kellogg 1175</strain>
        <tissue evidence="1">Leaf</tissue>
    </source>
</reference>
<dbReference type="OrthoDB" id="10503649at2759"/>
<protein>
    <submittedName>
        <fullName evidence="1">Uncharacterized protein</fullName>
    </submittedName>
</protein>